<dbReference type="InterPro" id="IPR029063">
    <property type="entry name" value="SAM-dependent_MTases_sf"/>
</dbReference>
<evidence type="ECO:0000313" key="3">
    <source>
        <dbReference type="Proteomes" id="UP001240171"/>
    </source>
</evidence>
<dbReference type="PANTHER" id="PTHR43317">
    <property type="entry name" value="THERMOSPERMINE SYNTHASE ACAULIS5"/>
    <property type="match status" value="1"/>
</dbReference>
<evidence type="ECO:0000256" key="1">
    <source>
        <dbReference type="ARBA" id="ARBA00023115"/>
    </source>
</evidence>
<sequence>MKLIHQEQTEHHDISVWDTAELYGERGRFRILQFSEDAVQGAVDLDRPERILFEYPRAMIHLMEYNQPEFEKIFMIGHGIGTIANYLPDRSVVTAELDAGVVEISRQWFGSRTDHVIIGDGRLILEQEEDESLDYLLLDAFSADGTPGHLVSDAFFTMVYSKLVPGGAVLMNLAGRTRYDHTISSVYTTLQSVFPYTTAFLLPSSTGMDIRNYLLAGSMSPLRYQSRHLAGFEEIHLQPGLILTDEAPPHA</sequence>
<protein>
    <submittedName>
        <fullName evidence="2">Fused MFS/spermidine synthase</fullName>
    </submittedName>
</protein>
<dbReference type="RefSeq" id="WP_305025019.1">
    <property type="nucleotide sequence ID" value="NZ_JAUQTB010000009.1"/>
</dbReference>
<comment type="caution">
    <text evidence="2">The sequence shown here is derived from an EMBL/GenBank/DDBJ whole genome shotgun (WGS) entry which is preliminary data.</text>
</comment>
<organism evidence="2 3">
    <name type="scientific">Paenibacillus lacisoli</name>
    <dbReference type="NCBI Taxonomy" id="3064525"/>
    <lineage>
        <taxon>Bacteria</taxon>
        <taxon>Bacillati</taxon>
        <taxon>Bacillota</taxon>
        <taxon>Bacilli</taxon>
        <taxon>Bacillales</taxon>
        <taxon>Paenibacillaceae</taxon>
        <taxon>Paenibacillus</taxon>
    </lineage>
</organism>
<name>A0ABT9CEV7_9BACL</name>
<evidence type="ECO:0000313" key="2">
    <source>
        <dbReference type="EMBL" id="MDO7907806.1"/>
    </source>
</evidence>
<proteinExistence type="predicted"/>
<dbReference type="Pfam" id="PF01564">
    <property type="entry name" value="Spermine_synth"/>
    <property type="match status" value="1"/>
</dbReference>
<accession>A0ABT9CEV7</accession>
<dbReference type="Proteomes" id="UP001240171">
    <property type="component" value="Unassembled WGS sequence"/>
</dbReference>
<dbReference type="EMBL" id="JAUQTB010000009">
    <property type="protein sequence ID" value="MDO7907806.1"/>
    <property type="molecule type" value="Genomic_DNA"/>
</dbReference>
<reference evidence="2 3" key="1">
    <citation type="submission" date="2023-07" db="EMBL/GenBank/DDBJ databases">
        <title>Paenibacillus sp. JX-17 nov. isolated from soil.</title>
        <authorList>
            <person name="Wan Y."/>
            <person name="Liu B."/>
        </authorList>
    </citation>
    <scope>NUCLEOTIDE SEQUENCE [LARGE SCALE GENOMIC DNA]</scope>
    <source>
        <strain evidence="2 3">JX-17</strain>
    </source>
</reference>
<dbReference type="SUPFAM" id="SSF53335">
    <property type="entry name" value="S-adenosyl-L-methionine-dependent methyltransferases"/>
    <property type="match status" value="1"/>
</dbReference>
<dbReference type="PANTHER" id="PTHR43317:SF1">
    <property type="entry name" value="THERMOSPERMINE SYNTHASE ACAULIS5"/>
    <property type="match status" value="1"/>
</dbReference>
<dbReference type="Gene3D" id="3.40.50.150">
    <property type="entry name" value="Vaccinia Virus protein VP39"/>
    <property type="match status" value="1"/>
</dbReference>
<gene>
    <name evidence="2" type="ORF">Q5741_15445</name>
</gene>
<dbReference type="NCBIfam" id="NF037959">
    <property type="entry name" value="MFS_SpdSyn"/>
    <property type="match status" value="1"/>
</dbReference>
<keyword evidence="1" id="KW-0620">Polyamine biosynthesis</keyword>
<keyword evidence="3" id="KW-1185">Reference proteome</keyword>